<dbReference type="InterPro" id="IPR036705">
    <property type="entry name" value="Ribosyl_crysJ1_sf"/>
</dbReference>
<name>A0ABS0F3N2_9BACL</name>
<reference evidence="3 4" key="1">
    <citation type="submission" date="2020-11" db="EMBL/GenBank/DDBJ databases">
        <title>Genomic insight of Alicyclobacillus mali FL 18 reveals a new arsenic-resistant strain, with potential in environmental biotechnology.</title>
        <authorList>
            <person name="Fiorentino G."/>
            <person name="Gallo G."/>
            <person name="Aulitto M."/>
        </authorList>
    </citation>
    <scope>NUCLEOTIDE SEQUENCE [LARGE SCALE GENOMIC DNA]</scope>
    <source>
        <strain evidence="3 4">FL 18</strain>
    </source>
</reference>
<evidence type="ECO:0000256" key="1">
    <source>
        <dbReference type="ARBA" id="ARBA00010702"/>
    </source>
</evidence>
<evidence type="ECO:0000313" key="3">
    <source>
        <dbReference type="EMBL" id="MBF8377899.1"/>
    </source>
</evidence>
<dbReference type="SUPFAM" id="SSF101478">
    <property type="entry name" value="ADP-ribosylglycohydrolase"/>
    <property type="match status" value="1"/>
</dbReference>
<dbReference type="InterPro" id="IPR050792">
    <property type="entry name" value="ADP-ribosylglycohydrolase"/>
</dbReference>
<dbReference type="Gene3D" id="1.10.4080.10">
    <property type="entry name" value="ADP-ribosylation/Crystallin J1"/>
    <property type="match status" value="1"/>
</dbReference>
<comment type="caution">
    <text evidence="3">The sequence shown here is derived from an EMBL/GenBank/DDBJ whole genome shotgun (WGS) entry which is preliminary data.</text>
</comment>
<dbReference type="PANTHER" id="PTHR16222:SF24">
    <property type="entry name" value="ADP-RIBOSYLHYDROLASE ARH3"/>
    <property type="match status" value="1"/>
</dbReference>
<dbReference type="Proteomes" id="UP000642910">
    <property type="component" value="Unassembled WGS sequence"/>
</dbReference>
<sequence>MIALEDRLRGGMWGLLVGDALGEPYVGLQPQEIPPEGEIDMEGPPGEWVAVVPPGTWTDDGAQALCLLDSLLSCGRFDPADFAARLIAWHDEGLWTVDGQAFGIGWQTKLAIQEMKRGVEPERAGLVLPEGKGNGALMRVLPLALWHRGADAALVEDAHRQARVTHGHVTNQVCCAVYCLWARRMLDGQAPGEAYENAIAALCGLYGEESPYRRSLEDELCPDHSPVTNGDGYVVHTLNAARLALNETSYERVVRRAIQLGRDTDTNAAVAGGLAGVAFGASGIPERWRRQLRGRDKAELLVESLVQWRLSC</sequence>
<comment type="similarity">
    <text evidence="1">Belongs to the ADP-ribosylglycohydrolase family.</text>
</comment>
<protein>
    <submittedName>
        <fullName evidence="3">ADP-ribosylglycohydrolase family protein</fullName>
    </submittedName>
</protein>
<evidence type="ECO:0000313" key="4">
    <source>
        <dbReference type="Proteomes" id="UP000642910"/>
    </source>
</evidence>
<organism evidence="3 4">
    <name type="scientific">Alicyclobacillus mali</name>
    <name type="common">ex Roth et al. 2021</name>
    <dbReference type="NCBI Taxonomy" id="1123961"/>
    <lineage>
        <taxon>Bacteria</taxon>
        <taxon>Bacillati</taxon>
        <taxon>Bacillota</taxon>
        <taxon>Bacilli</taxon>
        <taxon>Bacillales</taxon>
        <taxon>Alicyclobacillaceae</taxon>
        <taxon>Alicyclobacillus</taxon>
    </lineage>
</organism>
<dbReference type="InterPro" id="IPR005502">
    <property type="entry name" value="Ribosyl_crysJ1"/>
</dbReference>
<evidence type="ECO:0000256" key="2">
    <source>
        <dbReference type="ARBA" id="ARBA00022801"/>
    </source>
</evidence>
<accession>A0ABS0F3N2</accession>
<dbReference type="Pfam" id="PF03747">
    <property type="entry name" value="ADP_ribosyl_GH"/>
    <property type="match status" value="1"/>
</dbReference>
<dbReference type="RefSeq" id="WP_195867635.1">
    <property type="nucleotide sequence ID" value="NZ_JADPKZ010000039.1"/>
</dbReference>
<proteinExistence type="inferred from homology"/>
<dbReference type="EMBL" id="JADPKZ010000039">
    <property type="protein sequence ID" value="MBF8377899.1"/>
    <property type="molecule type" value="Genomic_DNA"/>
</dbReference>
<gene>
    <name evidence="3" type="ORF">IW967_08480</name>
</gene>
<dbReference type="PANTHER" id="PTHR16222">
    <property type="entry name" value="ADP-RIBOSYLGLYCOHYDROLASE"/>
    <property type="match status" value="1"/>
</dbReference>
<keyword evidence="2" id="KW-0378">Hydrolase</keyword>
<keyword evidence="4" id="KW-1185">Reference proteome</keyword>